<keyword evidence="3" id="KW-1185">Reference proteome</keyword>
<evidence type="ECO:0000313" key="2">
    <source>
        <dbReference type="EMBL" id="UYP45055.1"/>
    </source>
</evidence>
<proteinExistence type="predicted"/>
<protein>
    <submittedName>
        <fullName evidence="2">Uncharacterized protein</fullName>
    </submittedName>
</protein>
<reference evidence="2" key="1">
    <citation type="submission" date="2022-09" db="EMBL/GenBank/DDBJ databases">
        <title>Actin cytoskeleton and complex cell architecture in an #Asgard archaeon.</title>
        <authorList>
            <person name="Ponce Toledo R.I."/>
            <person name="Schleper C."/>
            <person name="Rodrigues Oliveira T."/>
            <person name="Wollweber F."/>
            <person name="Xu J."/>
            <person name="Rittmann S."/>
            <person name="Klingl A."/>
            <person name="Pilhofer M."/>
        </authorList>
    </citation>
    <scope>NUCLEOTIDE SEQUENCE</scope>
    <source>
        <strain evidence="2">B-35</strain>
    </source>
</reference>
<keyword evidence="1" id="KW-0175">Coiled coil</keyword>
<accession>A0ABY6HNH3</accession>
<dbReference type="EMBL" id="CP104013">
    <property type="protein sequence ID" value="UYP45055.1"/>
    <property type="molecule type" value="Genomic_DNA"/>
</dbReference>
<name>A0ABY6HNH3_9ARCH</name>
<dbReference type="Proteomes" id="UP001208689">
    <property type="component" value="Chromosome"/>
</dbReference>
<evidence type="ECO:0000256" key="1">
    <source>
        <dbReference type="SAM" id="Coils"/>
    </source>
</evidence>
<feature type="coiled-coil region" evidence="1">
    <location>
        <begin position="257"/>
        <end position="287"/>
    </location>
</feature>
<gene>
    <name evidence="2" type="ORF">NEF87_001340</name>
</gene>
<sequence length="290" mass="32508">MSNNQNFQPLTPQLGIAGSSYQLEMGKVNNFWAIRLVKARDVLASKVYKDTPNPEELPLGNHLTGWVLSVLAIPNINTYQIQKTIGFLRQKALRNLEEQKLAKKTAGKSERTSVKLEKVPENVQVKRHQASGFVKEKKTISEADKKIAAELSPALAASNQTATSREDHVMAVGKRTFAKIPMGEGFTPQPFKLQAGKAAVSKPVISTKVASRLEANIEHHLDTKMESNFHRIETQVESQVEAKLNKIRDSIFDSTIIKDIVKRMEQLENQINKLEKENQELRTMVKDLSA</sequence>
<evidence type="ECO:0000313" key="3">
    <source>
        <dbReference type="Proteomes" id="UP001208689"/>
    </source>
</evidence>
<organism evidence="2 3">
    <name type="scientific">Candidatus Lokiarchaeum ossiferum</name>
    <dbReference type="NCBI Taxonomy" id="2951803"/>
    <lineage>
        <taxon>Archaea</taxon>
        <taxon>Promethearchaeati</taxon>
        <taxon>Promethearchaeota</taxon>
        <taxon>Promethearchaeia</taxon>
        <taxon>Promethearchaeales</taxon>
        <taxon>Promethearchaeaceae</taxon>
        <taxon>Candidatus Lokiarchaeum</taxon>
    </lineage>
</organism>